<dbReference type="SMART" id="SM01332">
    <property type="entry name" value="Cyclin_C"/>
    <property type="match status" value="1"/>
</dbReference>
<evidence type="ECO:0000313" key="8">
    <source>
        <dbReference type="EMBL" id="ROT40854.1"/>
    </source>
</evidence>
<dbReference type="InterPro" id="IPR036915">
    <property type="entry name" value="Cyclin-like_sf"/>
</dbReference>
<dbReference type="PROSITE" id="PS00292">
    <property type="entry name" value="CYCLINS"/>
    <property type="match status" value="1"/>
</dbReference>
<feature type="region of interest" description="Disordered" evidence="5">
    <location>
        <begin position="71"/>
        <end position="137"/>
    </location>
</feature>
<dbReference type="Pfam" id="PF02984">
    <property type="entry name" value="Cyclin_C"/>
    <property type="match status" value="1"/>
</dbReference>
<dbReference type="CDD" id="cd20512">
    <property type="entry name" value="CYCLIN_CLBs_yeast_rpt2"/>
    <property type="match status" value="1"/>
</dbReference>
<dbReference type="FunFam" id="1.10.472.10:FF:000001">
    <property type="entry name" value="G2/mitotic-specific cyclin"/>
    <property type="match status" value="1"/>
</dbReference>
<dbReference type="AlphaFoldDB" id="A0A3N2Q268"/>
<dbReference type="EMBL" id="ML119052">
    <property type="protein sequence ID" value="ROT40854.1"/>
    <property type="molecule type" value="Genomic_DNA"/>
</dbReference>
<dbReference type="InterPro" id="IPR048258">
    <property type="entry name" value="Cyclins_cyclin-box"/>
</dbReference>
<comment type="similarity">
    <text evidence="4">Belongs to the cyclin family.</text>
</comment>
<dbReference type="CDD" id="cd20568">
    <property type="entry name" value="CYCLIN_CLBs_yeast_rpt1"/>
    <property type="match status" value="1"/>
</dbReference>
<evidence type="ECO:0000256" key="4">
    <source>
        <dbReference type="RuleBase" id="RU000383"/>
    </source>
</evidence>
<dbReference type="Pfam" id="PF00134">
    <property type="entry name" value="Cyclin_N"/>
    <property type="match status" value="1"/>
</dbReference>
<feature type="region of interest" description="Disordered" evidence="5">
    <location>
        <begin position="281"/>
        <end position="305"/>
    </location>
</feature>
<dbReference type="InterPro" id="IPR004367">
    <property type="entry name" value="Cyclin_C-dom"/>
</dbReference>
<dbReference type="GO" id="GO:0051301">
    <property type="term" value="P:cell division"/>
    <property type="evidence" value="ECO:0007669"/>
    <property type="project" value="UniProtKB-KW"/>
</dbReference>
<evidence type="ECO:0000259" key="7">
    <source>
        <dbReference type="SMART" id="SM01332"/>
    </source>
</evidence>
<feature type="region of interest" description="Disordered" evidence="5">
    <location>
        <begin position="165"/>
        <end position="184"/>
    </location>
</feature>
<evidence type="ECO:0000256" key="5">
    <source>
        <dbReference type="SAM" id="MobiDB-lite"/>
    </source>
</evidence>
<evidence type="ECO:0000256" key="2">
    <source>
        <dbReference type="ARBA" id="ARBA00023127"/>
    </source>
</evidence>
<dbReference type="SUPFAM" id="SSF47954">
    <property type="entry name" value="Cyclin-like"/>
    <property type="match status" value="2"/>
</dbReference>
<dbReference type="GeneID" id="39581261"/>
<dbReference type="Proteomes" id="UP000272025">
    <property type="component" value="Unassembled WGS sequence"/>
</dbReference>
<reference evidence="8 9" key="1">
    <citation type="journal article" date="2018" name="Mol. Ecol.">
        <title>The obligate alkalophilic soda-lake fungus Sodiomyces alkalinus has shifted to a protein diet.</title>
        <authorList>
            <person name="Grum-Grzhimaylo A.A."/>
            <person name="Falkoski D.L."/>
            <person name="van den Heuvel J."/>
            <person name="Valero-Jimenez C.A."/>
            <person name="Min B."/>
            <person name="Choi I.G."/>
            <person name="Lipzen A."/>
            <person name="Daum C.G."/>
            <person name="Aanen D.K."/>
            <person name="Tsang A."/>
            <person name="Henrissat B."/>
            <person name="Bilanenko E.N."/>
            <person name="de Vries R.P."/>
            <person name="van Kan J.A.L."/>
            <person name="Grigoriev I.V."/>
            <person name="Debets A.J.M."/>
        </authorList>
    </citation>
    <scope>NUCLEOTIDE SEQUENCE [LARGE SCALE GENOMIC DNA]</scope>
    <source>
        <strain evidence="8 9">F11</strain>
    </source>
</reference>
<evidence type="ECO:0000256" key="1">
    <source>
        <dbReference type="ARBA" id="ARBA00022618"/>
    </source>
</evidence>
<feature type="domain" description="Cyclin-like" evidence="6">
    <location>
        <begin position="444"/>
        <end position="528"/>
    </location>
</feature>
<evidence type="ECO:0000259" key="6">
    <source>
        <dbReference type="SMART" id="SM00385"/>
    </source>
</evidence>
<protein>
    <submittedName>
        <fullName evidence="8">Uncharacterized protein</fullName>
    </submittedName>
</protein>
<dbReference type="PANTHER" id="PTHR10177">
    <property type="entry name" value="CYCLINS"/>
    <property type="match status" value="1"/>
</dbReference>
<feature type="compositionally biased region" description="Polar residues" evidence="5">
    <location>
        <begin position="122"/>
        <end position="131"/>
    </location>
</feature>
<feature type="domain" description="Cyclin C-terminal" evidence="7">
    <location>
        <begin position="537"/>
        <end position="652"/>
    </location>
</feature>
<evidence type="ECO:0000256" key="3">
    <source>
        <dbReference type="ARBA" id="ARBA00023306"/>
    </source>
</evidence>
<gene>
    <name evidence="8" type="ORF">SODALDRAFT_338468</name>
</gene>
<keyword evidence="2 4" id="KW-0195">Cyclin</keyword>
<keyword evidence="9" id="KW-1185">Reference proteome</keyword>
<sequence length="693" mass="77874">MPHSKNDLHHRHKSTGHLLAASRTTGLQVTAKRTAFGDVSNVVKKLAPGQGGVALSKGKVYDVSHKENIPDPSYGFAKPAQRNALPPTSKKQHPAPAQNKLAVRNDEQAGSKYFADDRSRTKSSSRPNTAESLPARTSLAPLPLVTNSSYPTSCTLLSEEDIEESMSQIRARDRDHLIQPSASDENRKSIIDLIAPSTLQPRQHKSQPQLKQSLARDLRRTQSRLVISQTAESREQEDDKHFDDVTEAAYEDALEDFLDEQCQAPITENHKPENRNADAVEQTGQNKEGPPGISSAPMSVPGDLTQPKLAASFPEQSTGVAATSYEECWDELEEEEDLCDDQGYSTAHSYRSRGELTTGGVTTILAPRVTDNVQKELDAARAYVEGHQTIEDVEDEAWDVSMVAEYGDDIFGYLRELEMKMLPDPHYMDNQAEIQWSMRSVLMDWLIQVHSRFSLLPETLYLTVNYIDRFLSYKTVSIGKLQLVGATALLIASKYEEINCPSLEEVVFMVDGTYAVEEILKAERFMLSMLNFELGWPGPMSFLRRISKADDYDLETRTLAKYFLEVTIMDERFVASPPSYLAAGAHCLSRLIMRKGDWSQGHVHYSGYTWSQLRTLVQMLLECCHDPRKHHSAVLDKYLDNRYKRAAEYVQEELRKGFTLPRRQSAGPRPSLFDLAGLDRDYYSAVQQSASVC</sequence>
<feature type="region of interest" description="Disordered" evidence="5">
    <location>
        <begin position="196"/>
        <end position="218"/>
    </location>
</feature>
<accession>A0A3N2Q268</accession>
<organism evidence="8 9">
    <name type="scientific">Sodiomyces alkalinus (strain CBS 110278 / VKM F-3762 / F11)</name>
    <name type="common">Alkaliphilic filamentous fungus</name>
    <dbReference type="NCBI Taxonomy" id="1314773"/>
    <lineage>
        <taxon>Eukaryota</taxon>
        <taxon>Fungi</taxon>
        <taxon>Dikarya</taxon>
        <taxon>Ascomycota</taxon>
        <taxon>Pezizomycotina</taxon>
        <taxon>Sordariomycetes</taxon>
        <taxon>Hypocreomycetidae</taxon>
        <taxon>Glomerellales</taxon>
        <taxon>Plectosphaerellaceae</taxon>
        <taxon>Sodiomyces</taxon>
    </lineage>
</organism>
<feature type="domain" description="Cyclin-like" evidence="6">
    <location>
        <begin position="541"/>
        <end position="622"/>
    </location>
</feature>
<dbReference type="OrthoDB" id="5590282at2759"/>
<dbReference type="STRING" id="1314773.A0A3N2Q268"/>
<dbReference type="Gene3D" id="1.10.472.10">
    <property type="entry name" value="Cyclin-like"/>
    <property type="match status" value="2"/>
</dbReference>
<keyword evidence="3" id="KW-0131">Cell cycle</keyword>
<dbReference type="InterPro" id="IPR013763">
    <property type="entry name" value="Cyclin-like_dom"/>
</dbReference>
<dbReference type="SMART" id="SM00385">
    <property type="entry name" value="CYCLIN"/>
    <property type="match status" value="2"/>
</dbReference>
<dbReference type="RefSeq" id="XP_028468660.1">
    <property type="nucleotide sequence ID" value="XM_028612783.1"/>
</dbReference>
<feature type="compositionally biased region" description="Basic and acidic residues" evidence="5">
    <location>
        <begin position="103"/>
        <end position="120"/>
    </location>
</feature>
<feature type="compositionally biased region" description="Polar residues" evidence="5">
    <location>
        <begin position="197"/>
        <end position="212"/>
    </location>
</feature>
<proteinExistence type="inferred from homology"/>
<dbReference type="InterPro" id="IPR006671">
    <property type="entry name" value="Cyclin_N"/>
</dbReference>
<dbReference type="InterPro" id="IPR039361">
    <property type="entry name" value="Cyclin"/>
</dbReference>
<evidence type="ECO:0000313" key="9">
    <source>
        <dbReference type="Proteomes" id="UP000272025"/>
    </source>
</evidence>
<name>A0A3N2Q268_SODAK</name>
<keyword evidence="1" id="KW-0132">Cell division</keyword>